<dbReference type="Proteomes" id="UP000310065">
    <property type="component" value="Chromosome L1"/>
</dbReference>
<feature type="domain" description="Glycosyltransferase 2-like" evidence="1">
    <location>
        <begin position="4"/>
        <end position="102"/>
    </location>
</feature>
<proteinExistence type="predicted"/>
<keyword evidence="2" id="KW-0808">Transferase</keyword>
<sequence length="241" mass="27625">MKVSVITITFNDLDGLKRTCKTIQSQTFTDFEHIIVDGLSSDGTSDFLAEWQKQSVTNKFISEPDTGIYNAMNKGIKLSQGQWIIFINAGDEFAFNDTLKLAISKKEFSNSEYKVIYGHKFNKERKLEKSKKEPVILSSGELFSCHQSMFFSDKSFYDESYKIFGDFELLARFYKDFGKGAFKQIDLPIAVFEGGGVSSKISSTKRKEKFRAIFLHFGLRGLLKNYFLNPVVWKKLLRIKA</sequence>
<dbReference type="Pfam" id="PF00535">
    <property type="entry name" value="Glycos_transf_2"/>
    <property type="match status" value="1"/>
</dbReference>
<dbReference type="AlphaFoldDB" id="A0A4P9IYE4"/>
<evidence type="ECO:0000313" key="2">
    <source>
        <dbReference type="EMBL" id="QCU73118.1"/>
    </source>
</evidence>
<dbReference type="PANTHER" id="PTHR22916">
    <property type="entry name" value="GLYCOSYLTRANSFERASE"/>
    <property type="match status" value="1"/>
</dbReference>
<organism evidence="2 3">
    <name type="scientific">Pseudoalteromonas distincta</name>
    <dbReference type="NCBI Taxonomy" id="77608"/>
    <lineage>
        <taxon>Bacteria</taxon>
        <taxon>Pseudomonadati</taxon>
        <taxon>Pseudomonadota</taxon>
        <taxon>Gammaproteobacteria</taxon>
        <taxon>Alteromonadales</taxon>
        <taxon>Pseudoalteromonadaceae</taxon>
        <taxon>Pseudoalteromonas</taxon>
    </lineage>
</organism>
<dbReference type="GO" id="GO:0016758">
    <property type="term" value="F:hexosyltransferase activity"/>
    <property type="evidence" value="ECO:0007669"/>
    <property type="project" value="UniProtKB-ARBA"/>
</dbReference>
<dbReference type="CDD" id="cd06433">
    <property type="entry name" value="GT_2_WfgS_like"/>
    <property type="match status" value="1"/>
</dbReference>
<name>A0A4P9IYE4_9GAMM</name>
<accession>A0A4P9IYE4</accession>
<dbReference type="PANTHER" id="PTHR22916:SF67">
    <property type="entry name" value="COLANIC ACID BIOSYNTHESIS GLYCOSYL TRANSFERASE WCAE-RELATED"/>
    <property type="match status" value="1"/>
</dbReference>
<gene>
    <name evidence="2" type="ORF">FFU37_00975</name>
</gene>
<dbReference type="RefSeq" id="WP_138488476.1">
    <property type="nucleotide sequence ID" value="NZ_CP040558.1"/>
</dbReference>
<reference evidence="2 3" key="1">
    <citation type="submission" date="2019-05" db="EMBL/GenBank/DDBJ databases">
        <title>Complete genome sequence of Pseudoalteromonas sp. 16-SW-7(T) isolated from the Okhotsk Sea, Russia.</title>
        <authorList>
            <person name="Nguyen T.H."/>
            <person name="Nedashkovskaya O.I."/>
            <person name="Kim S.-G."/>
        </authorList>
    </citation>
    <scope>NUCLEOTIDE SEQUENCE [LARGE SCALE GENOMIC DNA]</scope>
    <source>
        <strain evidence="2 3">16-SW-7</strain>
    </source>
</reference>
<dbReference type="InterPro" id="IPR001173">
    <property type="entry name" value="Glyco_trans_2-like"/>
</dbReference>
<evidence type="ECO:0000259" key="1">
    <source>
        <dbReference type="Pfam" id="PF00535"/>
    </source>
</evidence>
<dbReference type="Gene3D" id="3.90.550.10">
    <property type="entry name" value="Spore Coat Polysaccharide Biosynthesis Protein SpsA, Chain A"/>
    <property type="match status" value="1"/>
</dbReference>
<dbReference type="InterPro" id="IPR029044">
    <property type="entry name" value="Nucleotide-diphossugar_trans"/>
</dbReference>
<dbReference type="KEGG" id="pdv:FFU37_00975"/>
<dbReference type="SUPFAM" id="SSF53448">
    <property type="entry name" value="Nucleotide-diphospho-sugar transferases"/>
    <property type="match status" value="1"/>
</dbReference>
<dbReference type="EMBL" id="CP040558">
    <property type="protein sequence ID" value="QCU73118.1"/>
    <property type="molecule type" value="Genomic_DNA"/>
</dbReference>
<evidence type="ECO:0000313" key="3">
    <source>
        <dbReference type="Proteomes" id="UP000310065"/>
    </source>
</evidence>
<dbReference type="GeneID" id="88774201"/>
<protein>
    <submittedName>
        <fullName evidence="2">Glycosyltransferase</fullName>
    </submittedName>
</protein>